<accession>A0A4U0VGV7</accession>
<keyword evidence="3 6" id="KW-0812">Transmembrane</keyword>
<evidence type="ECO:0000256" key="1">
    <source>
        <dbReference type="ARBA" id="ARBA00004141"/>
    </source>
</evidence>
<evidence type="ECO:0008006" key="10">
    <source>
        <dbReference type="Google" id="ProtNLM"/>
    </source>
</evidence>
<reference evidence="8 9" key="1">
    <citation type="submission" date="2017-03" db="EMBL/GenBank/DDBJ databases">
        <title>Genomes of endolithic fungi from Antarctica.</title>
        <authorList>
            <person name="Coleine C."/>
            <person name="Masonjones S."/>
            <person name="Stajich J.E."/>
        </authorList>
    </citation>
    <scope>NUCLEOTIDE SEQUENCE [LARGE SCALE GENOMIC DNA]</scope>
    <source>
        <strain evidence="8 9">CCFEE 5184</strain>
    </source>
</reference>
<sequence>MLDTATASRSWTTAVFTLLLLTLIPCCINSNTSASRQLWAFAEDGALPNSAWIGNVDEHERVPSNALLLTLIAPIGLSLLNLGSPIALNAIVSLVIINLVVSYLLVASTSLYSRCTRTTAWPDHMTYGLGYRTGIAVDIFTIGFLATGSVIVMFPPVTHPTAAQMNWAVV</sequence>
<dbReference type="OrthoDB" id="3257095at2759"/>
<comment type="subcellular location">
    <subcellularLocation>
        <location evidence="1">Membrane</location>
        <topology evidence="1">Multi-pass membrane protein</topology>
    </subcellularLocation>
</comment>
<protein>
    <recommendedName>
        <fullName evidence="10">Amino acid permease/ SLC12A domain-containing protein</fullName>
    </recommendedName>
</protein>
<evidence type="ECO:0000256" key="7">
    <source>
        <dbReference type="SAM" id="SignalP"/>
    </source>
</evidence>
<dbReference type="Gene3D" id="1.20.1740.10">
    <property type="entry name" value="Amino acid/polyamine transporter I"/>
    <property type="match status" value="1"/>
</dbReference>
<dbReference type="AlphaFoldDB" id="A0A4U0VGV7"/>
<dbReference type="PANTHER" id="PTHR45649:SF14">
    <property type="entry name" value="GABA PERMEASE"/>
    <property type="match status" value="1"/>
</dbReference>
<evidence type="ECO:0000256" key="6">
    <source>
        <dbReference type="SAM" id="Phobius"/>
    </source>
</evidence>
<feature type="transmembrane region" description="Helical" evidence="6">
    <location>
        <begin position="133"/>
        <end position="154"/>
    </location>
</feature>
<proteinExistence type="predicted"/>
<keyword evidence="7" id="KW-0732">Signal</keyword>
<evidence type="ECO:0000313" key="9">
    <source>
        <dbReference type="Proteomes" id="UP000309340"/>
    </source>
</evidence>
<dbReference type="GO" id="GO:0016020">
    <property type="term" value="C:membrane"/>
    <property type="evidence" value="ECO:0007669"/>
    <property type="project" value="UniProtKB-SubCell"/>
</dbReference>
<evidence type="ECO:0000256" key="5">
    <source>
        <dbReference type="ARBA" id="ARBA00023136"/>
    </source>
</evidence>
<dbReference type="PANTHER" id="PTHR45649">
    <property type="entry name" value="AMINO-ACID PERMEASE BAT1"/>
    <property type="match status" value="1"/>
</dbReference>
<feature type="transmembrane region" description="Helical" evidence="6">
    <location>
        <begin position="90"/>
        <end position="113"/>
    </location>
</feature>
<dbReference type="Proteomes" id="UP000309340">
    <property type="component" value="Unassembled WGS sequence"/>
</dbReference>
<evidence type="ECO:0000256" key="2">
    <source>
        <dbReference type="ARBA" id="ARBA00022448"/>
    </source>
</evidence>
<dbReference type="InterPro" id="IPR002293">
    <property type="entry name" value="AA/rel_permease1"/>
</dbReference>
<evidence type="ECO:0000256" key="3">
    <source>
        <dbReference type="ARBA" id="ARBA00022692"/>
    </source>
</evidence>
<keyword evidence="9" id="KW-1185">Reference proteome</keyword>
<gene>
    <name evidence="8" type="ORF">B0A55_13357</name>
</gene>
<feature type="chain" id="PRO_5020992077" description="Amino acid permease/ SLC12A domain-containing protein" evidence="7">
    <location>
        <begin position="31"/>
        <end position="170"/>
    </location>
</feature>
<name>A0A4U0VGV7_9PEZI</name>
<evidence type="ECO:0000313" key="8">
    <source>
        <dbReference type="EMBL" id="TKA48334.1"/>
    </source>
</evidence>
<dbReference type="STRING" id="329884.A0A4U0VGV7"/>
<evidence type="ECO:0000256" key="4">
    <source>
        <dbReference type="ARBA" id="ARBA00022989"/>
    </source>
</evidence>
<dbReference type="GO" id="GO:0022857">
    <property type="term" value="F:transmembrane transporter activity"/>
    <property type="evidence" value="ECO:0007669"/>
    <property type="project" value="InterPro"/>
</dbReference>
<dbReference type="EMBL" id="NAJQ01002142">
    <property type="protein sequence ID" value="TKA48334.1"/>
    <property type="molecule type" value="Genomic_DNA"/>
</dbReference>
<feature type="non-terminal residue" evidence="8">
    <location>
        <position position="170"/>
    </location>
</feature>
<feature type="signal peptide" evidence="7">
    <location>
        <begin position="1"/>
        <end position="30"/>
    </location>
</feature>
<keyword evidence="2" id="KW-0813">Transport</keyword>
<comment type="caution">
    <text evidence="8">The sequence shown here is derived from an EMBL/GenBank/DDBJ whole genome shotgun (WGS) entry which is preliminary data.</text>
</comment>
<dbReference type="Pfam" id="PF13520">
    <property type="entry name" value="AA_permease_2"/>
    <property type="match status" value="1"/>
</dbReference>
<organism evidence="8 9">
    <name type="scientific">Friedmanniomyces simplex</name>
    <dbReference type="NCBI Taxonomy" id="329884"/>
    <lineage>
        <taxon>Eukaryota</taxon>
        <taxon>Fungi</taxon>
        <taxon>Dikarya</taxon>
        <taxon>Ascomycota</taxon>
        <taxon>Pezizomycotina</taxon>
        <taxon>Dothideomycetes</taxon>
        <taxon>Dothideomycetidae</taxon>
        <taxon>Mycosphaerellales</taxon>
        <taxon>Teratosphaeriaceae</taxon>
        <taxon>Friedmanniomyces</taxon>
    </lineage>
</organism>
<feature type="transmembrane region" description="Helical" evidence="6">
    <location>
        <begin position="66"/>
        <end position="83"/>
    </location>
</feature>
<keyword evidence="4 6" id="KW-1133">Transmembrane helix</keyword>
<keyword evidence="5 6" id="KW-0472">Membrane</keyword>